<dbReference type="SUPFAM" id="SSF51905">
    <property type="entry name" value="FAD/NAD(P)-binding domain"/>
    <property type="match status" value="1"/>
</dbReference>
<dbReference type="OMA" id="PRCTHII"/>
<dbReference type="Proteomes" id="UP000825935">
    <property type="component" value="Chromosome 26"/>
</dbReference>
<accession>A0A8T2RJ85</accession>
<dbReference type="AlphaFoldDB" id="A0A8T2RJ85"/>
<evidence type="ECO:0000313" key="2">
    <source>
        <dbReference type="Proteomes" id="UP000825935"/>
    </source>
</evidence>
<dbReference type="EMBL" id="CM035431">
    <property type="protein sequence ID" value="KAH7296459.1"/>
    <property type="molecule type" value="Genomic_DNA"/>
</dbReference>
<dbReference type="PANTHER" id="PTHR38688">
    <property type="entry name" value="PYR_REDOX_2 DOMAIN-CONTAINING PROTEIN"/>
    <property type="match status" value="1"/>
</dbReference>
<dbReference type="Gene3D" id="3.50.50.60">
    <property type="entry name" value="FAD/NAD(P)-binding domain"/>
    <property type="match status" value="1"/>
</dbReference>
<evidence type="ECO:0008006" key="3">
    <source>
        <dbReference type="Google" id="ProtNLM"/>
    </source>
</evidence>
<reference evidence="1" key="1">
    <citation type="submission" date="2021-08" db="EMBL/GenBank/DDBJ databases">
        <title>WGS assembly of Ceratopteris richardii.</title>
        <authorList>
            <person name="Marchant D.B."/>
            <person name="Chen G."/>
            <person name="Jenkins J."/>
            <person name="Shu S."/>
            <person name="Leebens-Mack J."/>
            <person name="Grimwood J."/>
            <person name="Schmutz J."/>
            <person name="Soltis P."/>
            <person name="Soltis D."/>
            <person name="Chen Z.-H."/>
        </authorList>
    </citation>
    <scope>NUCLEOTIDE SEQUENCE</scope>
    <source>
        <strain evidence="1">Whitten #5841</strain>
        <tissue evidence="1">Leaf</tissue>
    </source>
</reference>
<keyword evidence="2" id="KW-1185">Reference proteome</keyword>
<dbReference type="PANTHER" id="PTHR38688:SF1">
    <property type="entry name" value="FAD_NAD(P)-BINDING DOMAIN-CONTAINING PROTEIN"/>
    <property type="match status" value="1"/>
</dbReference>
<gene>
    <name evidence="1" type="ORF">KP509_26G023700</name>
</gene>
<proteinExistence type="predicted"/>
<dbReference type="OrthoDB" id="432536at2759"/>
<sequence>MRRVAHRQVCRNVSSFMSTEVGSGSSRSQGSAYQWCVVGAGPAGIATVGLLLDSSVPPASLLWVDPSFTVGDFGTRWKFVSSNTNVGLFLRFYQRCRSFDFPFDCFSGSLGRTYAIQDLPKEQTCPLDVASEPLRDATQNLRKKVHSVVGEVSQLREREAKWQCILSTSSGDAPSFLASNVVLATGAVPRSLHLHKSYPSLQEISVTTALNPSSLVASLTPDDTVAIFGSSHTAIIILRTLLEKTCVKKVINFYRRPLRYALYIGDWIIFDDTGLKGDTARWSRENLHGSLPDRLKRVYSDSKMVQEYLPLCTKVIYAVGFERRQLPFGILEFSPGYSYNTRCGIIAPGLFGCGIGYPEEKTDRYGNVEARVGLWKFMEHLESVIPIWKEYSVSQGIGQPKGISGRY</sequence>
<organism evidence="1 2">
    <name type="scientific">Ceratopteris richardii</name>
    <name type="common">Triangle waterfern</name>
    <dbReference type="NCBI Taxonomy" id="49495"/>
    <lineage>
        <taxon>Eukaryota</taxon>
        <taxon>Viridiplantae</taxon>
        <taxon>Streptophyta</taxon>
        <taxon>Embryophyta</taxon>
        <taxon>Tracheophyta</taxon>
        <taxon>Polypodiopsida</taxon>
        <taxon>Polypodiidae</taxon>
        <taxon>Polypodiales</taxon>
        <taxon>Pteridineae</taxon>
        <taxon>Pteridaceae</taxon>
        <taxon>Parkerioideae</taxon>
        <taxon>Ceratopteris</taxon>
    </lineage>
</organism>
<protein>
    <recommendedName>
        <fullName evidence="3">FAD/NAD(P)-binding domain-containing protein</fullName>
    </recommendedName>
</protein>
<dbReference type="InterPro" id="IPR036188">
    <property type="entry name" value="FAD/NAD-bd_sf"/>
</dbReference>
<evidence type="ECO:0000313" key="1">
    <source>
        <dbReference type="EMBL" id="KAH7296459.1"/>
    </source>
</evidence>
<dbReference type="InterPro" id="IPR053275">
    <property type="entry name" value="Agnestin_monoxygenase"/>
</dbReference>
<comment type="caution">
    <text evidence="1">The sequence shown here is derived from an EMBL/GenBank/DDBJ whole genome shotgun (WGS) entry which is preliminary data.</text>
</comment>
<name>A0A8T2RJ85_CERRI</name>